<protein>
    <recommendedName>
        <fullName evidence="3">N-acetyltransferase domain-containing protein</fullName>
    </recommendedName>
</protein>
<evidence type="ECO:0000313" key="1">
    <source>
        <dbReference type="EMBL" id="AUP77535.1"/>
    </source>
</evidence>
<dbReference type="RefSeq" id="WP_102754195.1">
    <property type="nucleotide sequence ID" value="NZ_CP025791.1"/>
</dbReference>
<accession>A0A2K9PKH6</accession>
<proteinExistence type="predicted"/>
<gene>
    <name evidence="1" type="ORF">C1H87_01890</name>
</gene>
<dbReference type="InterPro" id="IPR039968">
    <property type="entry name" value="BcerS-like"/>
</dbReference>
<evidence type="ECO:0008006" key="3">
    <source>
        <dbReference type="Google" id="ProtNLM"/>
    </source>
</evidence>
<dbReference type="OrthoDB" id="9806005at2"/>
<keyword evidence="2" id="KW-1185">Reference proteome</keyword>
<dbReference type="EMBL" id="CP025791">
    <property type="protein sequence ID" value="AUP77535.1"/>
    <property type="molecule type" value="Genomic_DNA"/>
</dbReference>
<dbReference type="AlphaFoldDB" id="A0A2K9PKH6"/>
<dbReference type="Gene3D" id="3.40.630.30">
    <property type="match status" value="1"/>
</dbReference>
<dbReference type="PANTHER" id="PTHR41368:SF1">
    <property type="entry name" value="PROTEIN YGHO"/>
    <property type="match status" value="1"/>
</dbReference>
<evidence type="ECO:0000313" key="2">
    <source>
        <dbReference type="Proteomes" id="UP000235826"/>
    </source>
</evidence>
<name>A0A2K9PKH6_9FLAO</name>
<reference evidence="1 2" key="1">
    <citation type="submission" date="2018-01" db="EMBL/GenBank/DDBJ databases">
        <title>Complete genome sequence of Flavivirga eckloniae ECD14 isolated from seaweed Ecklonia cava.</title>
        <authorList>
            <person name="Lee J.H."/>
            <person name="Baik K.S."/>
            <person name="Seong C.N."/>
        </authorList>
    </citation>
    <scope>NUCLEOTIDE SEQUENCE [LARGE SCALE GENOMIC DNA]</scope>
    <source>
        <strain evidence="1 2">ECD14</strain>
    </source>
</reference>
<dbReference type="KEGG" id="fek:C1H87_01890"/>
<dbReference type="InterPro" id="IPR016181">
    <property type="entry name" value="Acyl_CoA_acyltransferase"/>
</dbReference>
<dbReference type="Proteomes" id="UP000235826">
    <property type="component" value="Chromosome"/>
</dbReference>
<organism evidence="1 2">
    <name type="scientific">Flavivirga eckloniae</name>
    <dbReference type="NCBI Taxonomy" id="1803846"/>
    <lineage>
        <taxon>Bacteria</taxon>
        <taxon>Pseudomonadati</taxon>
        <taxon>Bacteroidota</taxon>
        <taxon>Flavobacteriia</taxon>
        <taxon>Flavobacteriales</taxon>
        <taxon>Flavobacteriaceae</taxon>
        <taxon>Flavivirga</taxon>
    </lineage>
</organism>
<dbReference type="SUPFAM" id="SSF55729">
    <property type="entry name" value="Acyl-CoA N-acyltransferases (Nat)"/>
    <property type="match status" value="1"/>
</dbReference>
<sequence length="388" mass="45437">MKLIEVKTSKEAKEFVKLHTWLYKEERAWIRPLDKDIEDVFNEKVNQNFKNGVCTRWILMDNGMCVGRIAAFIDYRIAYKNGEAPVGGIGFFECINNQEAANMLLDASKEWLKNKGMEAMDGPINFGDRDKWWGLLTKGFELEPNYRCNYHLSYYKDLFENYGFETYFKHYTFIRNTADPLHHRIKYKSDIFSKDKNYHFEHMNLKHIDKYTEDIVHIYNKAWVNHEGVAELSLEQGRAIIAELRPIIDEKIIWFAYFKKAPVAFYINIPEVNQVLKYVNGKLGIIGKLKFVWHQWRKTNNKMLGLVFGVVPEHQGKGLDGALIMAAAQMIQKEYPRYPILEINGIGDFNKKMLMVIKQVGGEVAKEHTTYRYSFNGNIPFQRITNIG</sequence>
<dbReference type="PANTHER" id="PTHR41368">
    <property type="entry name" value="PROTEIN YGHO"/>
    <property type="match status" value="1"/>
</dbReference>